<comment type="caution">
    <text evidence="1">The sequence shown here is derived from an EMBL/GenBank/DDBJ whole genome shotgun (WGS) entry which is preliminary data.</text>
</comment>
<evidence type="ECO:0000313" key="1">
    <source>
        <dbReference type="EMBL" id="MCI45123.1"/>
    </source>
</evidence>
<proteinExistence type="predicted"/>
<protein>
    <submittedName>
        <fullName evidence="1">Uncharacterized protein</fullName>
    </submittedName>
</protein>
<name>A0A392S854_9FABA</name>
<organism evidence="1 2">
    <name type="scientific">Trifolium medium</name>
    <dbReference type="NCBI Taxonomy" id="97028"/>
    <lineage>
        <taxon>Eukaryota</taxon>
        <taxon>Viridiplantae</taxon>
        <taxon>Streptophyta</taxon>
        <taxon>Embryophyta</taxon>
        <taxon>Tracheophyta</taxon>
        <taxon>Spermatophyta</taxon>
        <taxon>Magnoliopsida</taxon>
        <taxon>eudicotyledons</taxon>
        <taxon>Gunneridae</taxon>
        <taxon>Pentapetalae</taxon>
        <taxon>rosids</taxon>
        <taxon>fabids</taxon>
        <taxon>Fabales</taxon>
        <taxon>Fabaceae</taxon>
        <taxon>Papilionoideae</taxon>
        <taxon>50 kb inversion clade</taxon>
        <taxon>NPAAA clade</taxon>
        <taxon>Hologalegina</taxon>
        <taxon>IRL clade</taxon>
        <taxon>Trifolieae</taxon>
        <taxon>Trifolium</taxon>
    </lineage>
</organism>
<sequence>MGIVWLATLGKVTMDWKEMSMVFKQGDKMVKLMGNSSEDRSATFQSLISPATLVEGCCWSSTIEVA</sequence>
<dbReference type="Proteomes" id="UP000265520">
    <property type="component" value="Unassembled WGS sequence"/>
</dbReference>
<feature type="non-terminal residue" evidence="1">
    <location>
        <position position="66"/>
    </location>
</feature>
<accession>A0A392S854</accession>
<reference evidence="1 2" key="1">
    <citation type="journal article" date="2018" name="Front. Plant Sci.">
        <title>Red Clover (Trifolium pratense) and Zigzag Clover (T. medium) - A Picture of Genomic Similarities and Differences.</title>
        <authorList>
            <person name="Dluhosova J."/>
            <person name="Istvanek J."/>
            <person name="Nedelnik J."/>
            <person name="Repkova J."/>
        </authorList>
    </citation>
    <scope>NUCLEOTIDE SEQUENCE [LARGE SCALE GENOMIC DNA]</scope>
    <source>
        <strain evidence="2">cv. 10/8</strain>
        <tissue evidence="1">Leaf</tissue>
    </source>
</reference>
<dbReference type="AlphaFoldDB" id="A0A392S854"/>
<dbReference type="EMBL" id="LXQA010339884">
    <property type="protein sequence ID" value="MCI45123.1"/>
    <property type="molecule type" value="Genomic_DNA"/>
</dbReference>
<keyword evidence="2" id="KW-1185">Reference proteome</keyword>
<evidence type="ECO:0000313" key="2">
    <source>
        <dbReference type="Proteomes" id="UP000265520"/>
    </source>
</evidence>